<dbReference type="Pfam" id="PF00702">
    <property type="entry name" value="Hydrolase"/>
    <property type="match status" value="1"/>
</dbReference>
<keyword evidence="6" id="KW-1185">Reference proteome</keyword>
<protein>
    <submittedName>
        <fullName evidence="5">Uncharacterized protein</fullName>
    </submittedName>
</protein>
<dbReference type="AlphaFoldDB" id="A0AA39Z019"/>
<dbReference type="InterPro" id="IPR051400">
    <property type="entry name" value="HAD-like_hydrolase"/>
</dbReference>
<keyword evidence="3" id="KW-0460">Magnesium</keyword>
<evidence type="ECO:0000256" key="4">
    <source>
        <dbReference type="SAM" id="MobiDB-lite"/>
    </source>
</evidence>
<comment type="caution">
    <text evidence="5">The sequence shown here is derived from an EMBL/GenBank/DDBJ whole genome shotgun (WGS) entry which is preliminary data.</text>
</comment>
<dbReference type="GO" id="GO:0046872">
    <property type="term" value="F:metal ion binding"/>
    <property type="evidence" value="ECO:0007669"/>
    <property type="project" value="UniProtKB-KW"/>
</dbReference>
<evidence type="ECO:0000256" key="1">
    <source>
        <dbReference type="ARBA" id="ARBA00022723"/>
    </source>
</evidence>
<evidence type="ECO:0000256" key="2">
    <source>
        <dbReference type="ARBA" id="ARBA00022801"/>
    </source>
</evidence>
<dbReference type="PANTHER" id="PTHR46470:SF2">
    <property type="entry name" value="GLYCERALDEHYDE 3-PHOSPHATE PHOSPHATASE"/>
    <property type="match status" value="1"/>
</dbReference>
<name>A0AA39Z019_9PEZI</name>
<accession>A0AA39Z019</accession>
<proteinExistence type="predicted"/>
<keyword evidence="1" id="KW-0479">Metal-binding</keyword>
<dbReference type="InterPro" id="IPR023198">
    <property type="entry name" value="PGP-like_dom2"/>
</dbReference>
<dbReference type="Proteomes" id="UP001175001">
    <property type="component" value="Unassembled WGS sequence"/>
</dbReference>
<dbReference type="Gene3D" id="1.10.150.240">
    <property type="entry name" value="Putative phosphatase, domain 2"/>
    <property type="match status" value="1"/>
</dbReference>
<dbReference type="EMBL" id="JAUJDW010000007">
    <property type="protein sequence ID" value="KAK0661712.1"/>
    <property type="molecule type" value="Genomic_DNA"/>
</dbReference>
<dbReference type="GO" id="GO:0016791">
    <property type="term" value="F:phosphatase activity"/>
    <property type="evidence" value="ECO:0007669"/>
    <property type="project" value="TreeGrafter"/>
</dbReference>
<evidence type="ECO:0000256" key="3">
    <source>
        <dbReference type="ARBA" id="ARBA00022842"/>
    </source>
</evidence>
<gene>
    <name evidence="5" type="ORF">DIS24_g2440</name>
</gene>
<sequence length="305" mass="32431">MSSSPDLLRTALAPCTTYAFDLDDTLHSFRAASSAAATAVFEHIVASTNTENPTLLHHQPGNNATTTTTTIDVPRLRALYTTILKAKTANAFADGATRTSDDYRKERFAALLRAAGLSLAPPSSSPSPPPSVSDSPNDELESSPFLTALAATYKTALRASLALKPGAAPLLRALKARGRRVVVTEGPRDAQLWTLRELGLLKETGGFVDEVVTTGDVGRAKVEEGFWGEVLRRIGGGGGGDDRVLRAEEVAVVGDSWERDVVPAREAGCVVVWYCEGGDGEERDGVLRVDALDRLREAVETESGV</sequence>
<evidence type="ECO:0000313" key="5">
    <source>
        <dbReference type="EMBL" id="KAK0661712.1"/>
    </source>
</evidence>
<dbReference type="InterPro" id="IPR023214">
    <property type="entry name" value="HAD_sf"/>
</dbReference>
<feature type="region of interest" description="Disordered" evidence="4">
    <location>
        <begin position="119"/>
        <end position="140"/>
    </location>
</feature>
<evidence type="ECO:0000313" key="6">
    <source>
        <dbReference type="Proteomes" id="UP001175001"/>
    </source>
</evidence>
<organism evidence="5 6">
    <name type="scientific">Lasiodiplodia hormozganensis</name>
    <dbReference type="NCBI Taxonomy" id="869390"/>
    <lineage>
        <taxon>Eukaryota</taxon>
        <taxon>Fungi</taxon>
        <taxon>Dikarya</taxon>
        <taxon>Ascomycota</taxon>
        <taxon>Pezizomycotina</taxon>
        <taxon>Dothideomycetes</taxon>
        <taxon>Dothideomycetes incertae sedis</taxon>
        <taxon>Botryosphaeriales</taxon>
        <taxon>Botryosphaeriaceae</taxon>
        <taxon>Lasiodiplodia</taxon>
    </lineage>
</organism>
<dbReference type="SUPFAM" id="SSF56784">
    <property type="entry name" value="HAD-like"/>
    <property type="match status" value="1"/>
</dbReference>
<reference evidence="5" key="1">
    <citation type="submission" date="2023-06" db="EMBL/GenBank/DDBJ databases">
        <title>Multi-omics analyses reveal the molecular pathogenesis toolkit of Lasiodiplodia hormozganensis, a cross-kingdom pathogen.</title>
        <authorList>
            <person name="Felix C."/>
            <person name="Meneses R."/>
            <person name="Goncalves M.F.M."/>
            <person name="Tilleman L."/>
            <person name="Duarte A.S."/>
            <person name="Jorrin-Novo J.V."/>
            <person name="Van De Peer Y."/>
            <person name="Deforce D."/>
            <person name="Van Nieuwerburgh F."/>
            <person name="Esteves A.C."/>
            <person name="Alves A."/>
        </authorList>
    </citation>
    <scope>NUCLEOTIDE SEQUENCE</scope>
    <source>
        <strain evidence="5">CBS 339.90</strain>
    </source>
</reference>
<dbReference type="PANTHER" id="PTHR46470">
    <property type="entry name" value="N-ACYLNEURAMINATE-9-PHOSPHATASE"/>
    <property type="match status" value="1"/>
</dbReference>
<dbReference type="SFLD" id="SFLDS00003">
    <property type="entry name" value="Haloacid_Dehalogenase"/>
    <property type="match status" value="1"/>
</dbReference>
<keyword evidence="2" id="KW-0378">Hydrolase</keyword>
<dbReference type="SFLD" id="SFLDG01129">
    <property type="entry name" value="C1.5:_HAD__Beta-PGM__Phosphata"/>
    <property type="match status" value="1"/>
</dbReference>
<dbReference type="Gene3D" id="3.40.50.1000">
    <property type="entry name" value="HAD superfamily/HAD-like"/>
    <property type="match status" value="1"/>
</dbReference>
<dbReference type="InterPro" id="IPR036412">
    <property type="entry name" value="HAD-like_sf"/>
</dbReference>